<dbReference type="InterPro" id="IPR011204">
    <property type="entry name" value="Virulence_RhuM-like"/>
</dbReference>
<organism evidence="2">
    <name type="scientific">Prevotella amnii</name>
    <dbReference type="NCBI Taxonomy" id="419005"/>
    <lineage>
        <taxon>Bacteria</taxon>
        <taxon>Pseudomonadati</taxon>
        <taxon>Bacteroidota</taxon>
        <taxon>Bacteroidia</taxon>
        <taxon>Bacteroidales</taxon>
        <taxon>Prevotellaceae</taxon>
        <taxon>Prevotella</taxon>
    </lineage>
</organism>
<gene>
    <name evidence="2" type="ORF">HMPREF1860_02091</name>
</gene>
<reference evidence="2 3" key="1">
    <citation type="submission" date="2016-01" db="EMBL/GenBank/DDBJ databases">
        <authorList>
            <person name="Oliw E.H."/>
        </authorList>
    </citation>
    <scope>NUCLEOTIDE SEQUENCE [LARGE SCALE GENOMIC DNA]</scope>
    <source>
        <strain evidence="2 3">DNF00307</strain>
    </source>
</reference>
<accession>A0A134B2F1</accession>
<protein>
    <submittedName>
        <fullName evidence="2">Uncharacterized protein</fullName>
    </submittedName>
</protein>
<dbReference type="AlphaFoldDB" id="A0A134B2F1"/>
<dbReference type="STRING" id="419005.HMPREF1860_02091"/>
<dbReference type="EMBL" id="LSDL01000153">
    <property type="protein sequence ID" value="KXB74101.1"/>
    <property type="molecule type" value="Genomic_DNA"/>
</dbReference>
<feature type="compositionally biased region" description="Basic residues" evidence="1">
    <location>
        <begin position="65"/>
        <end position="74"/>
    </location>
</feature>
<sequence>MSDWVQKLRLVLTMNEKNILEHAGTISHEAAVAKATKEYIAYKEQQRKIERLESIKQLDQDLKRIAPRKNNKKKKDNEENNQ</sequence>
<name>A0A134B2F1_9BACT</name>
<dbReference type="PATRIC" id="fig|419005.5.peg.2091"/>
<evidence type="ECO:0000313" key="3">
    <source>
        <dbReference type="Proteomes" id="UP000070531"/>
    </source>
</evidence>
<comment type="caution">
    <text evidence="2">The sequence shown here is derived from an EMBL/GenBank/DDBJ whole genome shotgun (WGS) entry which is preliminary data.</text>
</comment>
<dbReference type="Pfam" id="PF13310">
    <property type="entry name" value="Virulence_RhuM"/>
    <property type="match status" value="1"/>
</dbReference>
<evidence type="ECO:0000256" key="1">
    <source>
        <dbReference type="SAM" id="MobiDB-lite"/>
    </source>
</evidence>
<feature type="region of interest" description="Disordered" evidence="1">
    <location>
        <begin position="60"/>
        <end position="82"/>
    </location>
</feature>
<proteinExistence type="predicted"/>
<evidence type="ECO:0000313" key="2">
    <source>
        <dbReference type="EMBL" id="KXB74101.1"/>
    </source>
</evidence>
<dbReference type="Proteomes" id="UP000070531">
    <property type="component" value="Unassembled WGS sequence"/>
</dbReference>